<dbReference type="PRINTS" id="PR00237">
    <property type="entry name" value="GPCRRHODOPSN"/>
</dbReference>
<dbReference type="Pfam" id="PF13853">
    <property type="entry name" value="7tm_4"/>
    <property type="match status" value="1"/>
</dbReference>
<feature type="transmembrane region" description="Helical" evidence="9">
    <location>
        <begin position="141"/>
        <end position="159"/>
    </location>
</feature>
<keyword evidence="9" id="KW-1003">Cell membrane</keyword>
<dbReference type="AlphaFoldDB" id="A0A6P7X218"/>
<keyword evidence="11" id="KW-1185">Reference proteome</keyword>
<feature type="domain" description="G-protein coupled receptors family 1 profile" evidence="10">
    <location>
        <begin position="42"/>
        <end position="291"/>
    </location>
</feature>
<evidence type="ECO:0000313" key="11">
    <source>
        <dbReference type="Proteomes" id="UP000515156"/>
    </source>
</evidence>
<evidence type="ECO:0000256" key="6">
    <source>
        <dbReference type="ARBA" id="ARBA00023170"/>
    </source>
</evidence>
<evidence type="ECO:0000313" key="12">
    <source>
        <dbReference type="RefSeq" id="XP_030046518.1"/>
    </source>
</evidence>
<dbReference type="GO" id="GO:0005886">
    <property type="term" value="C:plasma membrane"/>
    <property type="evidence" value="ECO:0007669"/>
    <property type="project" value="UniProtKB-SubCell"/>
</dbReference>
<evidence type="ECO:0000256" key="8">
    <source>
        <dbReference type="RuleBase" id="RU000688"/>
    </source>
</evidence>
<feature type="transmembrane region" description="Helical" evidence="9">
    <location>
        <begin position="62"/>
        <end position="88"/>
    </location>
</feature>
<evidence type="ECO:0000256" key="1">
    <source>
        <dbReference type="ARBA" id="ARBA00004141"/>
    </source>
</evidence>
<feature type="transmembrane region" description="Helical" evidence="9">
    <location>
        <begin position="27"/>
        <end position="50"/>
    </location>
</feature>
<keyword evidence="9" id="KW-0552">Olfaction</keyword>
<sequence>MAGGKNQTLVTEFILLGFSDLSKLKNYLFTLFFVMYILTVVGNIGIIILVRTDPRLHTPMYFFLGNLSFIDFFYSATITPNTLVSFLVEEKSISLAGCATQLYCIAMLATSECFLLAVMAYDRYVAICNPLLYSVLMTQRVRIQLMTSVYIGGLLHSLIQTSNVFSVSFCGPNVINHFYCDAPPILKLSCSDTFVHETVLSVFASFVTTLPLLVIVLSYCYILSAILRIRSAQGRRKAFSTCSSHVITVTLFFGTVIIMYVIPSSSFSLSKDRALSVVYAVIIPMVNPITYSLRNNDVKQALRKVIVRNLIFKVVHGLPCIP</sequence>
<keyword evidence="4 8" id="KW-0297">G-protein coupled receptor</keyword>
<keyword evidence="3 9" id="KW-1133">Transmembrane helix</keyword>
<comment type="similarity">
    <text evidence="8">Belongs to the G-protein coupled receptor 1 family.</text>
</comment>
<feature type="transmembrane region" description="Helical" evidence="9">
    <location>
        <begin position="100"/>
        <end position="121"/>
    </location>
</feature>
<dbReference type="RefSeq" id="XP_030046518.1">
    <property type="nucleotide sequence ID" value="XM_030190658.1"/>
</dbReference>
<dbReference type="Gene3D" id="1.20.1070.10">
    <property type="entry name" value="Rhodopsin 7-helix transmembrane proteins"/>
    <property type="match status" value="1"/>
</dbReference>
<dbReference type="PRINTS" id="PR00245">
    <property type="entry name" value="OLFACTORYR"/>
</dbReference>
<keyword evidence="9" id="KW-0716">Sensory transduction</keyword>
<evidence type="ECO:0000256" key="3">
    <source>
        <dbReference type="ARBA" id="ARBA00022989"/>
    </source>
</evidence>
<evidence type="ECO:0000256" key="5">
    <source>
        <dbReference type="ARBA" id="ARBA00023136"/>
    </source>
</evidence>
<evidence type="ECO:0000256" key="7">
    <source>
        <dbReference type="ARBA" id="ARBA00023224"/>
    </source>
</evidence>
<comment type="subcellular location">
    <subcellularLocation>
        <location evidence="9">Cell membrane</location>
        <topology evidence="9">Multi-pass membrane protein</topology>
    </subcellularLocation>
    <subcellularLocation>
        <location evidence="1">Membrane</location>
        <topology evidence="1">Multi-pass membrane protein</topology>
    </subcellularLocation>
</comment>
<dbReference type="InterPro" id="IPR000276">
    <property type="entry name" value="GPCR_Rhodpsn"/>
</dbReference>
<dbReference type="InterPro" id="IPR017452">
    <property type="entry name" value="GPCR_Rhodpsn_7TM"/>
</dbReference>
<dbReference type="InParanoid" id="A0A6P7X218"/>
<protein>
    <recommendedName>
        <fullName evidence="9">Olfactory receptor</fullName>
    </recommendedName>
</protein>
<feature type="transmembrane region" description="Helical" evidence="9">
    <location>
        <begin position="238"/>
        <end position="262"/>
    </location>
</feature>
<dbReference type="OrthoDB" id="9890226at2759"/>
<dbReference type="FunFam" id="1.20.1070.10:FF:000003">
    <property type="entry name" value="Olfactory receptor"/>
    <property type="match status" value="1"/>
</dbReference>
<dbReference type="Proteomes" id="UP000515156">
    <property type="component" value="Chromosome 1"/>
</dbReference>
<gene>
    <name evidence="12" type="primary">LOC115461089</name>
</gene>
<dbReference type="PROSITE" id="PS00237">
    <property type="entry name" value="G_PROTEIN_RECEP_F1_1"/>
    <property type="match status" value="1"/>
</dbReference>
<name>A0A6P7X218_9AMPH</name>
<reference evidence="12" key="1">
    <citation type="submission" date="2025-08" db="UniProtKB">
        <authorList>
            <consortium name="RefSeq"/>
        </authorList>
    </citation>
    <scope>IDENTIFICATION</scope>
</reference>
<evidence type="ECO:0000259" key="10">
    <source>
        <dbReference type="PROSITE" id="PS50262"/>
    </source>
</evidence>
<evidence type="ECO:0000256" key="9">
    <source>
        <dbReference type="RuleBase" id="RU363047"/>
    </source>
</evidence>
<evidence type="ECO:0000256" key="4">
    <source>
        <dbReference type="ARBA" id="ARBA00023040"/>
    </source>
</evidence>
<organism evidence="11 12">
    <name type="scientific">Microcaecilia unicolor</name>
    <dbReference type="NCBI Taxonomy" id="1415580"/>
    <lineage>
        <taxon>Eukaryota</taxon>
        <taxon>Metazoa</taxon>
        <taxon>Chordata</taxon>
        <taxon>Craniata</taxon>
        <taxon>Vertebrata</taxon>
        <taxon>Euteleostomi</taxon>
        <taxon>Amphibia</taxon>
        <taxon>Gymnophiona</taxon>
        <taxon>Siphonopidae</taxon>
        <taxon>Microcaecilia</taxon>
    </lineage>
</organism>
<dbReference type="CDD" id="cd15230">
    <property type="entry name" value="7tmA_OR5-like"/>
    <property type="match status" value="1"/>
</dbReference>
<dbReference type="SUPFAM" id="SSF81321">
    <property type="entry name" value="Family A G protein-coupled receptor-like"/>
    <property type="match status" value="1"/>
</dbReference>
<accession>A0A6P7X218</accession>
<evidence type="ECO:0000256" key="2">
    <source>
        <dbReference type="ARBA" id="ARBA00022692"/>
    </source>
</evidence>
<dbReference type="KEGG" id="muo:115461089"/>
<proteinExistence type="inferred from homology"/>
<feature type="transmembrane region" description="Helical" evidence="9">
    <location>
        <begin position="202"/>
        <end position="226"/>
    </location>
</feature>
<dbReference type="PROSITE" id="PS50262">
    <property type="entry name" value="G_PROTEIN_RECEP_F1_2"/>
    <property type="match status" value="1"/>
</dbReference>
<dbReference type="InterPro" id="IPR000725">
    <property type="entry name" value="Olfact_rcpt"/>
</dbReference>
<dbReference type="GeneID" id="115461089"/>
<dbReference type="FunCoup" id="A0A6P7X218">
    <property type="interactions" value="404"/>
</dbReference>
<keyword evidence="7 8" id="KW-0807">Transducer</keyword>
<dbReference type="GO" id="GO:0004984">
    <property type="term" value="F:olfactory receptor activity"/>
    <property type="evidence" value="ECO:0007669"/>
    <property type="project" value="InterPro"/>
</dbReference>
<keyword evidence="5 9" id="KW-0472">Membrane</keyword>
<dbReference type="PANTHER" id="PTHR48018">
    <property type="entry name" value="OLFACTORY RECEPTOR"/>
    <property type="match status" value="1"/>
</dbReference>
<dbReference type="GO" id="GO:0004930">
    <property type="term" value="F:G protein-coupled receptor activity"/>
    <property type="evidence" value="ECO:0007669"/>
    <property type="project" value="UniProtKB-KW"/>
</dbReference>
<keyword evidence="2 8" id="KW-0812">Transmembrane</keyword>
<keyword evidence="6 8" id="KW-0675">Receptor</keyword>
<feature type="transmembrane region" description="Helical" evidence="9">
    <location>
        <begin position="274"/>
        <end position="293"/>
    </location>
</feature>